<sequence>MRAFCSTYIRRHGGILGTPTSGVHVARPAVVSVSLTRALAHVTVLQVALVTRARDASEAVLHERALPRAVNTRTVLRRKRCYNKPHSEKNWA</sequence>
<accession>A0A9D4K3K4</accession>
<dbReference type="Proteomes" id="UP000828390">
    <property type="component" value="Unassembled WGS sequence"/>
</dbReference>
<keyword evidence="2" id="KW-1185">Reference proteome</keyword>
<protein>
    <submittedName>
        <fullName evidence="1">Uncharacterized protein</fullName>
    </submittedName>
</protein>
<evidence type="ECO:0000313" key="1">
    <source>
        <dbReference type="EMBL" id="KAH3832347.1"/>
    </source>
</evidence>
<gene>
    <name evidence="1" type="ORF">DPMN_105632</name>
</gene>
<reference evidence="1" key="2">
    <citation type="submission" date="2020-11" db="EMBL/GenBank/DDBJ databases">
        <authorList>
            <person name="McCartney M.A."/>
            <person name="Auch B."/>
            <person name="Kono T."/>
            <person name="Mallez S."/>
            <person name="Becker A."/>
            <person name="Gohl D.M."/>
            <person name="Silverstein K.A.T."/>
            <person name="Koren S."/>
            <person name="Bechman K.B."/>
            <person name="Herman A."/>
            <person name="Abrahante J.E."/>
            <person name="Garbe J."/>
        </authorList>
    </citation>
    <scope>NUCLEOTIDE SEQUENCE</scope>
    <source>
        <strain evidence="1">Duluth1</strain>
        <tissue evidence="1">Whole animal</tissue>
    </source>
</reference>
<dbReference type="AlphaFoldDB" id="A0A9D4K3K4"/>
<proteinExistence type="predicted"/>
<reference evidence="1" key="1">
    <citation type="journal article" date="2019" name="bioRxiv">
        <title>The Genome of the Zebra Mussel, Dreissena polymorpha: A Resource for Invasive Species Research.</title>
        <authorList>
            <person name="McCartney M.A."/>
            <person name="Auch B."/>
            <person name="Kono T."/>
            <person name="Mallez S."/>
            <person name="Zhang Y."/>
            <person name="Obille A."/>
            <person name="Becker A."/>
            <person name="Abrahante J.E."/>
            <person name="Garbe J."/>
            <person name="Badalamenti J.P."/>
            <person name="Herman A."/>
            <person name="Mangelson H."/>
            <person name="Liachko I."/>
            <person name="Sullivan S."/>
            <person name="Sone E.D."/>
            <person name="Koren S."/>
            <person name="Silverstein K.A.T."/>
            <person name="Beckman K.B."/>
            <person name="Gohl D.M."/>
        </authorList>
    </citation>
    <scope>NUCLEOTIDE SEQUENCE</scope>
    <source>
        <strain evidence="1">Duluth1</strain>
        <tissue evidence="1">Whole animal</tissue>
    </source>
</reference>
<comment type="caution">
    <text evidence="1">The sequence shown here is derived from an EMBL/GenBank/DDBJ whole genome shotgun (WGS) entry which is preliminary data.</text>
</comment>
<organism evidence="1 2">
    <name type="scientific">Dreissena polymorpha</name>
    <name type="common">Zebra mussel</name>
    <name type="synonym">Mytilus polymorpha</name>
    <dbReference type="NCBI Taxonomy" id="45954"/>
    <lineage>
        <taxon>Eukaryota</taxon>
        <taxon>Metazoa</taxon>
        <taxon>Spiralia</taxon>
        <taxon>Lophotrochozoa</taxon>
        <taxon>Mollusca</taxon>
        <taxon>Bivalvia</taxon>
        <taxon>Autobranchia</taxon>
        <taxon>Heteroconchia</taxon>
        <taxon>Euheterodonta</taxon>
        <taxon>Imparidentia</taxon>
        <taxon>Neoheterodontei</taxon>
        <taxon>Myida</taxon>
        <taxon>Dreissenoidea</taxon>
        <taxon>Dreissenidae</taxon>
        <taxon>Dreissena</taxon>
    </lineage>
</organism>
<dbReference type="EMBL" id="JAIWYP010000004">
    <property type="protein sequence ID" value="KAH3832347.1"/>
    <property type="molecule type" value="Genomic_DNA"/>
</dbReference>
<name>A0A9D4K3K4_DREPO</name>
<evidence type="ECO:0000313" key="2">
    <source>
        <dbReference type="Proteomes" id="UP000828390"/>
    </source>
</evidence>